<comment type="function">
    <text evidence="3">Required for maturation of 30S ribosomal subunits.</text>
</comment>
<evidence type="ECO:0000256" key="3">
    <source>
        <dbReference type="HAMAP-Rule" id="MF_01077"/>
    </source>
</evidence>
<dbReference type="NCBIfam" id="NF000930">
    <property type="entry name" value="PRK00092.2-2"/>
    <property type="match status" value="1"/>
</dbReference>
<protein>
    <recommendedName>
        <fullName evidence="3">Ribosome maturation factor RimP</fullName>
    </recommendedName>
</protein>
<dbReference type="InterPro" id="IPR003728">
    <property type="entry name" value="Ribosome_maturation_RimP"/>
</dbReference>
<reference evidence="7" key="1">
    <citation type="journal article" date="2014" name="Int. J. Syst. Evol. Microbiol.">
        <title>Complete genome sequence of Corynebacterium casei LMG S-19264T (=DSM 44701T), isolated from a smear-ripened cheese.</title>
        <authorList>
            <consortium name="US DOE Joint Genome Institute (JGI-PGF)"/>
            <person name="Walter F."/>
            <person name="Albersmeier A."/>
            <person name="Kalinowski J."/>
            <person name="Ruckert C."/>
        </authorList>
    </citation>
    <scope>NUCLEOTIDE SEQUENCE</scope>
    <source>
        <strain evidence="7">CGMCC 1.10749</strain>
    </source>
</reference>
<feature type="domain" description="Ribosome maturation factor RimP C-terminal" evidence="6">
    <location>
        <begin position="97"/>
        <end position="164"/>
    </location>
</feature>
<dbReference type="GO" id="GO:0005829">
    <property type="term" value="C:cytosol"/>
    <property type="evidence" value="ECO:0007669"/>
    <property type="project" value="TreeGrafter"/>
</dbReference>
<dbReference type="EMBL" id="BMEA01000002">
    <property type="protein sequence ID" value="GGB86666.1"/>
    <property type="molecule type" value="Genomic_DNA"/>
</dbReference>
<dbReference type="PANTHER" id="PTHR33867">
    <property type="entry name" value="RIBOSOME MATURATION FACTOR RIMP"/>
    <property type="match status" value="1"/>
</dbReference>
<evidence type="ECO:0000313" key="8">
    <source>
        <dbReference type="Proteomes" id="UP000628079"/>
    </source>
</evidence>
<evidence type="ECO:0000256" key="4">
    <source>
        <dbReference type="SAM" id="MobiDB-lite"/>
    </source>
</evidence>
<dbReference type="HAMAP" id="MF_01077">
    <property type="entry name" value="RimP"/>
    <property type="match status" value="1"/>
</dbReference>
<dbReference type="AlphaFoldDB" id="A0A8H9FVA9"/>
<dbReference type="GO" id="GO:0006412">
    <property type="term" value="P:translation"/>
    <property type="evidence" value="ECO:0007669"/>
    <property type="project" value="TreeGrafter"/>
</dbReference>
<proteinExistence type="inferred from homology"/>
<feature type="domain" description="Ribosome maturation factor RimP N-terminal" evidence="5">
    <location>
        <begin position="11"/>
        <end position="93"/>
    </location>
</feature>
<dbReference type="Proteomes" id="UP000628079">
    <property type="component" value="Unassembled WGS sequence"/>
</dbReference>
<dbReference type="InterPro" id="IPR028989">
    <property type="entry name" value="RimP_N"/>
</dbReference>
<feature type="region of interest" description="Disordered" evidence="4">
    <location>
        <begin position="163"/>
        <end position="191"/>
    </location>
</feature>
<keyword evidence="1 3" id="KW-0963">Cytoplasm</keyword>
<dbReference type="Pfam" id="PF17384">
    <property type="entry name" value="DUF150_C"/>
    <property type="match status" value="1"/>
</dbReference>
<comment type="caution">
    <text evidence="7">The sequence shown here is derived from an EMBL/GenBank/DDBJ whole genome shotgun (WGS) entry which is preliminary data.</text>
</comment>
<evidence type="ECO:0000256" key="2">
    <source>
        <dbReference type="ARBA" id="ARBA00022517"/>
    </source>
</evidence>
<name>A0A8H9FVA9_9MICO</name>
<evidence type="ECO:0000256" key="1">
    <source>
        <dbReference type="ARBA" id="ARBA00022490"/>
    </source>
</evidence>
<dbReference type="SUPFAM" id="SSF75420">
    <property type="entry name" value="YhbC-like, N-terminal domain"/>
    <property type="match status" value="1"/>
</dbReference>
<evidence type="ECO:0000313" key="7">
    <source>
        <dbReference type="EMBL" id="GGB86666.1"/>
    </source>
</evidence>
<dbReference type="InterPro" id="IPR028998">
    <property type="entry name" value="RimP_C"/>
</dbReference>
<organism evidence="7 8">
    <name type="scientific">Knoellia flava</name>
    <dbReference type="NCBI Taxonomy" id="913969"/>
    <lineage>
        <taxon>Bacteria</taxon>
        <taxon>Bacillati</taxon>
        <taxon>Actinomycetota</taxon>
        <taxon>Actinomycetes</taxon>
        <taxon>Micrococcales</taxon>
        <taxon>Intrasporangiaceae</taxon>
        <taxon>Knoellia</taxon>
    </lineage>
</organism>
<dbReference type="InterPro" id="IPR035956">
    <property type="entry name" value="RimP_N_sf"/>
</dbReference>
<comment type="similarity">
    <text evidence="3">Belongs to the RimP family.</text>
</comment>
<dbReference type="PANTHER" id="PTHR33867:SF1">
    <property type="entry name" value="RIBOSOME MATURATION FACTOR RIMP"/>
    <property type="match status" value="1"/>
</dbReference>
<dbReference type="RefSeq" id="WP_035950754.1">
    <property type="nucleotide sequence ID" value="NZ_BMEA01000002.1"/>
</dbReference>
<dbReference type="GO" id="GO:0000028">
    <property type="term" value="P:ribosomal small subunit assembly"/>
    <property type="evidence" value="ECO:0007669"/>
    <property type="project" value="TreeGrafter"/>
</dbReference>
<reference evidence="7" key="2">
    <citation type="submission" date="2020-09" db="EMBL/GenBank/DDBJ databases">
        <authorList>
            <person name="Sun Q."/>
            <person name="Zhou Y."/>
        </authorList>
    </citation>
    <scope>NUCLEOTIDE SEQUENCE</scope>
    <source>
        <strain evidence="7">CGMCC 1.10749</strain>
    </source>
</reference>
<evidence type="ECO:0000259" key="6">
    <source>
        <dbReference type="Pfam" id="PF17384"/>
    </source>
</evidence>
<dbReference type="Pfam" id="PF02576">
    <property type="entry name" value="RimP_N"/>
    <property type="match status" value="1"/>
</dbReference>
<comment type="subcellular location">
    <subcellularLocation>
        <location evidence="3">Cytoplasm</location>
    </subcellularLocation>
</comment>
<evidence type="ECO:0000259" key="5">
    <source>
        <dbReference type="Pfam" id="PF02576"/>
    </source>
</evidence>
<keyword evidence="2 3" id="KW-0690">Ribosome biogenesis</keyword>
<gene>
    <name evidence="3 7" type="primary">rimP</name>
    <name evidence="7" type="ORF">GCM10011314_28080</name>
</gene>
<accession>A0A8H9FVA9</accession>
<dbReference type="Gene3D" id="3.30.300.70">
    <property type="entry name" value="RimP-like superfamily, N-terminal"/>
    <property type="match status" value="1"/>
</dbReference>
<sequence>MTRDTAVQELLAGALDGSGVVLEEVSITPAGRRRVVRVVVDRALDTTGDVTDTVDSLSLDEIAETTRTVSEVLDDSDVLGEQPYTLEVTSPGVSRPLTAPRHFQRNVGRLVTLAVRDGAPVTGRITRAGADDLTLAIPAVKKTPGRDETFPYAVLDRAEVQVEFSRKDDTTPAPAGPTDDSDADASGHKES</sequence>